<dbReference type="Proteomes" id="UP001281761">
    <property type="component" value="Unassembled WGS sequence"/>
</dbReference>
<gene>
    <name evidence="2" type="ORF">BLNAU_18319</name>
</gene>
<evidence type="ECO:0000313" key="3">
    <source>
        <dbReference type="Proteomes" id="UP001281761"/>
    </source>
</evidence>
<reference evidence="2 3" key="1">
    <citation type="journal article" date="2022" name="bioRxiv">
        <title>Genomics of Preaxostyla Flagellates Illuminates Evolutionary Transitions and the Path Towards Mitochondrial Loss.</title>
        <authorList>
            <person name="Novak L.V.F."/>
            <person name="Treitli S.C."/>
            <person name="Pyrih J."/>
            <person name="Halakuc P."/>
            <person name="Pipaliya S.V."/>
            <person name="Vacek V."/>
            <person name="Brzon O."/>
            <person name="Soukal P."/>
            <person name="Eme L."/>
            <person name="Dacks J.B."/>
            <person name="Karnkowska A."/>
            <person name="Elias M."/>
            <person name="Hampl V."/>
        </authorList>
    </citation>
    <scope>NUCLEOTIDE SEQUENCE [LARGE SCALE GENOMIC DNA]</scope>
    <source>
        <strain evidence="2">NAU3</strain>
        <tissue evidence="2">Gut</tissue>
    </source>
</reference>
<protein>
    <recommendedName>
        <fullName evidence="4">Mediator of RNA polymerase II transcription subunit 5</fullName>
    </recommendedName>
</protein>
<feature type="region of interest" description="Disordered" evidence="1">
    <location>
        <begin position="955"/>
        <end position="986"/>
    </location>
</feature>
<name>A0ABQ9X548_9EUKA</name>
<feature type="compositionally biased region" description="Acidic residues" evidence="1">
    <location>
        <begin position="971"/>
        <end position="986"/>
    </location>
</feature>
<evidence type="ECO:0008006" key="4">
    <source>
        <dbReference type="Google" id="ProtNLM"/>
    </source>
</evidence>
<dbReference type="EMBL" id="JARBJD010000220">
    <property type="protein sequence ID" value="KAK2946723.1"/>
    <property type="molecule type" value="Genomic_DNA"/>
</dbReference>
<evidence type="ECO:0000256" key="1">
    <source>
        <dbReference type="SAM" id="MobiDB-lite"/>
    </source>
</evidence>
<evidence type="ECO:0000313" key="2">
    <source>
        <dbReference type="EMBL" id="KAK2946723.1"/>
    </source>
</evidence>
<keyword evidence="3" id="KW-1185">Reference proteome</keyword>
<proteinExistence type="predicted"/>
<organism evidence="2 3">
    <name type="scientific">Blattamonas nauphoetae</name>
    <dbReference type="NCBI Taxonomy" id="2049346"/>
    <lineage>
        <taxon>Eukaryota</taxon>
        <taxon>Metamonada</taxon>
        <taxon>Preaxostyla</taxon>
        <taxon>Oxymonadida</taxon>
        <taxon>Blattamonas</taxon>
    </lineage>
</organism>
<comment type="caution">
    <text evidence="2">The sequence shown here is derived from an EMBL/GenBank/DDBJ whole genome shotgun (WGS) entry which is preliminary data.</text>
</comment>
<sequence>MNLLSQCLQHTATFLNVHPDLIDSFLETVDLSSSPSDTPFHHDRHLNLIALLSQSSSPLFTKLSEPLLDPSFPLRSLLSPRSFTDAASSFLRMASTNPAFLRHLVENHTRRILIIALSTAMNSTRVVSDSPSEPSCLDFGLATPNWVVLLHTMAEVKMDLTRTSEDFNSLPSSLLTLLILSAASTHDELSTAAVSVFSNQFGLSTPHTEALLFATPTTFPVSDAFTPRHLQKSGVPNHTKGHSLSICAEAGCVVSISRSDISKPFGSHGFAQILGIRFAGCLVNALHSTTTLPHSFPFFSPELCGLSEQPSVWNDSSQPSALTALAKLAHLSLDFAIPTSQSEHNFNHAENERRIVIIVHLFPFLGAESQTQFLSSFGDQLISLNVDPEVSLNGMVECLVEMATVHSYHTPIALLTELRKVAELVFHTLPGILYFGQQTRPQSQFETAITEKLRTAEGEERWRLLTQLAVVSRNTPDIANELMRAENDAQALFVLSVHKIHSFQLFNLHLEKNLDAFDRVVELAGHFSNLPLVAMSLFHIADTVESCICQLPNDTLLTNRKQALRDLVFSTLLTIAPLRREGVEEGCVVGKDEVTSQIVDSCSKVLLCLINFDSIDPTPAIDSLVSLAVTTDLSLLRSILLALQEIEERTRNTPTPFSISRATAPFRGIHQSSVTQQPLSSIVSSILLSDRLDFLHFLSQHKHWPLFEVFQIKSRSLTQIRLELNETLVSDIAKETATIACLILEERTATTSRTLKSDDPFFVSLTQKDRPTTPQQLFVSLHTIIFPDDPSDIPASTFIPLAPFLTRILTTVVPSSPDRVEIRHRQDEHSQLLNNFLSLVLSLIHTPHPSTLSTPPLSSLLSVLSIALVRLDSIPSSLDLHNRFCDLFRLSENRSNPQVRQFVHALREEGMEDRSDFALDSFSLMFVNKWRGANTHRPDEIHRFSDFADLWNSDDSSQFDEDDNFGKTDPEVDQELGDDDAFDDRG</sequence>
<accession>A0ABQ9X548</accession>